<dbReference type="GO" id="GO:0016831">
    <property type="term" value="F:carboxy-lyase activity"/>
    <property type="evidence" value="ECO:0007669"/>
    <property type="project" value="InterPro"/>
</dbReference>
<dbReference type="InterPro" id="IPR032465">
    <property type="entry name" value="ACMSD"/>
</dbReference>
<evidence type="ECO:0000256" key="1">
    <source>
        <dbReference type="ARBA" id="ARBA00023239"/>
    </source>
</evidence>
<feature type="signal peptide" evidence="3">
    <location>
        <begin position="1"/>
        <end position="31"/>
    </location>
</feature>
<dbReference type="RefSeq" id="WP_171224886.1">
    <property type="nucleotide sequence ID" value="NZ_CP053085.1"/>
</dbReference>
<dbReference type="Pfam" id="PF04909">
    <property type="entry name" value="Amidohydro_2"/>
    <property type="match status" value="1"/>
</dbReference>
<feature type="region of interest" description="Disordered" evidence="2">
    <location>
        <begin position="31"/>
        <end position="64"/>
    </location>
</feature>
<evidence type="ECO:0000256" key="2">
    <source>
        <dbReference type="SAM" id="MobiDB-lite"/>
    </source>
</evidence>
<keyword evidence="1" id="KW-0456">Lyase</keyword>
<sequence>MRRSRFVSGLSVGLSMAAAAALSAMPTWVAAQQPPATQPPRPPAGFRGGTQIKPGEDCPAGMTEIRPNNCLAPASPPPTIVDYRPKSTLIVPAAGMKWKAKYPVVDFHGHPSGLLGNADGIARLGASMDSVNVRLMIAADNVSGDRLTRTMELVNGSPTMKDRVRLLTGVNLNGVGPGWAAKAVAQLEADVKGGAVGIGEIGKGFGLSTKKADGTRLRLNDPDLDPIWEAAARLKLPVFIHTADPQEFFREVDNTNERWLELTLFPERLYPQDKYPSFNQLMAERDSLFLRHPKTTFVAAHLGWHANDLGRLGRMFDKMPNVLAEVGAVLYDIGRQPRSAHDFFIKYQDRLLFGKDSFQPEEYPYYWRVFETRDDYFDYYRDYHAFWKLYGIDLPDVVLKKVYYQNALRIMPAIQIPGWPK</sequence>
<dbReference type="Proteomes" id="UP000500938">
    <property type="component" value="Chromosome"/>
</dbReference>
<protein>
    <submittedName>
        <fullName evidence="5">Amidohydrolase family protein</fullName>
    </submittedName>
</protein>
<dbReference type="AlphaFoldDB" id="A0A6M4IPT8"/>
<feature type="chain" id="PRO_5027044147" evidence="3">
    <location>
        <begin position="32"/>
        <end position="421"/>
    </location>
</feature>
<dbReference type="SUPFAM" id="SSF51556">
    <property type="entry name" value="Metallo-dependent hydrolases"/>
    <property type="match status" value="1"/>
</dbReference>
<dbReference type="Gene3D" id="3.20.20.140">
    <property type="entry name" value="Metal-dependent hydrolases"/>
    <property type="match status" value="1"/>
</dbReference>
<dbReference type="GO" id="GO:0005737">
    <property type="term" value="C:cytoplasm"/>
    <property type="evidence" value="ECO:0007669"/>
    <property type="project" value="TreeGrafter"/>
</dbReference>
<dbReference type="InterPro" id="IPR006680">
    <property type="entry name" value="Amidohydro-rel"/>
</dbReference>
<keyword evidence="3" id="KW-0732">Signal</keyword>
<keyword evidence="6" id="KW-1185">Reference proteome</keyword>
<proteinExistence type="predicted"/>
<dbReference type="GO" id="GO:0016787">
    <property type="term" value="F:hydrolase activity"/>
    <property type="evidence" value="ECO:0007669"/>
    <property type="project" value="UniProtKB-KW"/>
</dbReference>
<evidence type="ECO:0000313" key="5">
    <source>
        <dbReference type="EMBL" id="QJR35456.1"/>
    </source>
</evidence>
<dbReference type="KEGG" id="ggr:HKW67_08015"/>
<dbReference type="InterPro" id="IPR032466">
    <property type="entry name" value="Metal_Hydrolase"/>
</dbReference>
<feature type="domain" description="Amidohydrolase-related" evidence="4">
    <location>
        <begin position="175"/>
        <end position="410"/>
    </location>
</feature>
<organism evidence="5 6">
    <name type="scientific">Gemmatimonas groenlandica</name>
    <dbReference type="NCBI Taxonomy" id="2732249"/>
    <lineage>
        <taxon>Bacteria</taxon>
        <taxon>Pseudomonadati</taxon>
        <taxon>Gemmatimonadota</taxon>
        <taxon>Gemmatimonadia</taxon>
        <taxon>Gemmatimonadales</taxon>
        <taxon>Gemmatimonadaceae</taxon>
        <taxon>Gemmatimonas</taxon>
    </lineage>
</organism>
<gene>
    <name evidence="5" type="ORF">HKW67_08015</name>
</gene>
<name>A0A6M4IPT8_9BACT</name>
<keyword evidence="5" id="KW-0378">Hydrolase</keyword>
<evidence type="ECO:0000313" key="6">
    <source>
        <dbReference type="Proteomes" id="UP000500938"/>
    </source>
</evidence>
<evidence type="ECO:0000259" key="4">
    <source>
        <dbReference type="Pfam" id="PF04909"/>
    </source>
</evidence>
<dbReference type="EMBL" id="CP053085">
    <property type="protein sequence ID" value="QJR35456.1"/>
    <property type="molecule type" value="Genomic_DNA"/>
</dbReference>
<dbReference type="PANTHER" id="PTHR21240">
    <property type="entry name" value="2-AMINO-3-CARBOXYLMUCONATE-6-SEMIALDEHYDE DECARBOXYLASE"/>
    <property type="match status" value="1"/>
</dbReference>
<dbReference type="PANTHER" id="PTHR21240:SF28">
    <property type="entry name" value="ISO-OROTATE DECARBOXYLASE (EUROFUNG)"/>
    <property type="match status" value="1"/>
</dbReference>
<reference evidence="5 6" key="1">
    <citation type="submission" date="2020-05" db="EMBL/GenBank/DDBJ databases">
        <title>Complete genome sequence of Gemmatimonas greenlandica TET16.</title>
        <authorList>
            <person name="Zeng Y."/>
        </authorList>
    </citation>
    <scope>NUCLEOTIDE SEQUENCE [LARGE SCALE GENOMIC DNA]</scope>
    <source>
        <strain evidence="5 6">TET16</strain>
    </source>
</reference>
<accession>A0A6M4IPT8</accession>
<dbReference type="GO" id="GO:0019748">
    <property type="term" value="P:secondary metabolic process"/>
    <property type="evidence" value="ECO:0007669"/>
    <property type="project" value="TreeGrafter"/>
</dbReference>
<evidence type="ECO:0000256" key="3">
    <source>
        <dbReference type="SAM" id="SignalP"/>
    </source>
</evidence>